<proteinExistence type="predicted"/>
<protein>
    <submittedName>
        <fullName evidence="1">Uncharacterized protein</fullName>
    </submittedName>
</protein>
<comment type="caution">
    <text evidence="1">The sequence shown here is derived from an EMBL/GenBank/DDBJ whole genome shotgun (WGS) entry which is preliminary data.</text>
</comment>
<organism evidence="1 2">
    <name type="scientific">Rhododendron molle</name>
    <name type="common">Chinese azalea</name>
    <name type="synonym">Azalea mollis</name>
    <dbReference type="NCBI Taxonomy" id="49168"/>
    <lineage>
        <taxon>Eukaryota</taxon>
        <taxon>Viridiplantae</taxon>
        <taxon>Streptophyta</taxon>
        <taxon>Embryophyta</taxon>
        <taxon>Tracheophyta</taxon>
        <taxon>Spermatophyta</taxon>
        <taxon>Magnoliopsida</taxon>
        <taxon>eudicotyledons</taxon>
        <taxon>Gunneridae</taxon>
        <taxon>Pentapetalae</taxon>
        <taxon>asterids</taxon>
        <taxon>Ericales</taxon>
        <taxon>Ericaceae</taxon>
        <taxon>Ericoideae</taxon>
        <taxon>Rhodoreae</taxon>
        <taxon>Rhododendron</taxon>
    </lineage>
</organism>
<accession>A0ACC0MZ44</accession>
<evidence type="ECO:0000313" key="2">
    <source>
        <dbReference type="Proteomes" id="UP001062846"/>
    </source>
</evidence>
<gene>
    <name evidence="1" type="ORF">RHMOL_Rhmol07G0064600</name>
</gene>
<dbReference type="EMBL" id="CM046394">
    <property type="protein sequence ID" value="KAI8545777.1"/>
    <property type="molecule type" value="Genomic_DNA"/>
</dbReference>
<keyword evidence="2" id="KW-1185">Reference proteome</keyword>
<dbReference type="Proteomes" id="UP001062846">
    <property type="component" value="Chromosome 7"/>
</dbReference>
<name>A0ACC0MZ44_RHOML</name>
<evidence type="ECO:0000313" key="1">
    <source>
        <dbReference type="EMBL" id="KAI8545777.1"/>
    </source>
</evidence>
<sequence length="67" mass="7721">MRETYELTGKYEMTIGAVADFEFPSPFRVPEELPFAFWLPESSETRDGDDGKKQLKTAEKDTIVLFN</sequence>
<reference evidence="1" key="1">
    <citation type="submission" date="2022-02" db="EMBL/GenBank/DDBJ databases">
        <title>Plant Genome Project.</title>
        <authorList>
            <person name="Zhang R.-G."/>
        </authorList>
    </citation>
    <scope>NUCLEOTIDE SEQUENCE</scope>
    <source>
        <strain evidence="1">AT1</strain>
    </source>
</reference>